<dbReference type="Gene3D" id="3.30.60.230">
    <property type="entry name" value="Lsr2, dimerization domain"/>
    <property type="match status" value="1"/>
</dbReference>
<dbReference type="GO" id="GO:0016746">
    <property type="term" value="F:acyltransferase activity"/>
    <property type="evidence" value="ECO:0007669"/>
    <property type="project" value="InterPro"/>
</dbReference>
<dbReference type="InterPro" id="IPR036625">
    <property type="entry name" value="E3-bd_dom_sf"/>
</dbReference>
<evidence type="ECO:0000259" key="3">
    <source>
        <dbReference type="Pfam" id="PF23359"/>
    </source>
</evidence>
<accession>A0A4R0JM76</accession>
<dbReference type="AlphaFoldDB" id="A0A4R0JM76"/>
<evidence type="ECO:0000313" key="4">
    <source>
        <dbReference type="EMBL" id="TCC47450.1"/>
    </source>
</evidence>
<dbReference type="InterPro" id="IPR042261">
    <property type="entry name" value="Lsr2-like_dimerization"/>
</dbReference>
<feature type="domain" description="Lsr2 DNA-binding" evidence="3">
    <location>
        <begin position="75"/>
        <end position="108"/>
    </location>
</feature>
<dbReference type="InterPro" id="IPR024412">
    <property type="entry name" value="Lsr2_dim_dom"/>
</dbReference>
<dbReference type="Proteomes" id="UP000293342">
    <property type="component" value="Unassembled WGS sequence"/>
</dbReference>
<dbReference type="OrthoDB" id="4113332at2"/>
<protein>
    <submittedName>
        <fullName evidence="4">Lsr2 family protein</fullName>
    </submittedName>
</protein>
<keyword evidence="5" id="KW-1185">Reference proteome</keyword>
<dbReference type="GO" id="GO:0003677">
    <property type="term" value="F:DNA binding"/>
    <property type="evidence" value="ECO:0007669"/>
    <property type="project" value="UniProtKB-KW"/>
</dbReference>
<evidence type="ECO:0000313" key="5">
    <source>
        <dbReference type="Proteomes" id="UP000293342"/>
    </source>
</evidence>
<organism evidence="4 5">
    <name type="scientific">Kribbella capetownensis</name>
    <dbReference type="NCBI Taxonomy" id="1572659"/>
    <lineage>
        <taxon>Bacteria</taxon>
        <taxon>Bacillati</taxon>
        <taxon>Actinomycetota</taxon>
        <taxon>Actinomycetes</taxon>
        <taxon>Propionibacteriales</taxon>
        <taxon>Kribbellaceae</taxon>
        <taxon>Kribbella</taxon>
    </lineage>
</organism>
<evidence type="ECO:0000259" key="2">
    <source>
        <dbReference type="Pfam" id="PF11774"/>
    </source>
</evidence>
<comment type="caution">
    <text evidence="4">The sequence shown here is derived from an EMBL/GenBank/DDBJ whole genome shotgun (WGS) entry which is preliminary data.</text>
</comment>
<evidence type="ECO:0000256" key="1">
    <source>
        <dbReference type="ARBA" id="ARBA00023125"/>
    </source>
</evidence>
<sequence>MAQRIVVRLTDDLSGAELPVGKGETVTFCLDGITYEIDLAAKNANALRKALRPYVEAGRPVRPSRPRPVRTRIAADPRTVKEWARANGYQVADRGRIPQTVIDAFDAAN</sequence>
<name>A0A4R0JM76_9ACTN</name>
<dbReference type="InterPro" id="IPR055370">
    <property type="entry name" value="Lsr2_DNA-bd"/>
</dbReference>
<keyword evidence="1" id="KW-0238">DNA-binding</keyword>
<dbReference type="Pfam" id="PF23359">
    <property type="entry name" value="Lsr2_DNA-bd"/>
    <property type="match status" value="1"/>
</dbReference>
<gene>
    <name evidence="4" type="ORF">E0H75_21950</name>
</gene>
<feature type="domain" description="Lsr2 dimerization" evidence="2">
    <location>
        <begin position="1"/>
        <end position="61"/>
    </location>
</feature>
<dbReference type="EMBL" id="SJKD01000005">
    <property type="protein sequence ID" value="TCC47450.1"/>
    <property type="molecule type" value="Genomic_DNA"/>
</dbReference>
<dbReference type="Pfam" id="PF11774">
    <property type="entry name" value="Lsr2"/>
    <property type="match status" value="1"/>
</dbReference>
<dbReference type="Gene3D" id="4.10.320.10">
    <property type="entry name" value="E3-binding domain"/>
    <property type="match status" value="1"/>
</dbReference>
<dbReference type="RefSeq" id="WP_131515520.1">
    <property type="nucleotide sequence ID" value="NZ_SJKD01000005.1"/>
</dbReference>
<proteinExistence type="predicted"/>
<reference evidence="4 5" key="1">
    <citation type="submission" date="2019-02" db="EMBL/GenBank/DDBJ databases">
        <title>Kribbella capetownensis sp. nov. and Kribbella speibonae sp. nov., isolated from soil.</title>
        <authorList>
            <person name="Curtis S.M."/>
            <person name="Norton I."/>
            <person name="Everest G.J."/>
            <person name="Meyers P.R."/>
        </authorList>
    </citation>
    <scope>NUCLEOTIDE SEQUENCE [LARGE SCALE GENOMIC DNA]</scope>
    <source>
        <strain evidence="4 5">YM53</strain>
    </source>
</reference>